<reference evidence="3" key="1">
    <citation type="submission" date="2016-06" db="EMBL/GenBank/DDBJ databases">
        <title>Parallel loss of symbiosis genes in relatives of nitrogen-fixing non-legume Parasponia.</title>
        <authorList>
            <person name="Van Velzen R."/>
            <person name="Holmer R."/>
            <person name="Bu F."/>
            <person name="Rutten L."/>
            <person name="Van Zeijl A."/>
            <person name="Liu W."/>
            <person name="Santuari L."/>
            <person name="Cao Q."/>
            <person name="Sharma T."/>
            <person name="Shen D."/>
            <person name="Roswanjaya Y."/>
            <person name="Wardhani T."/>
            <person name="Kalhor M.S."/>
            <person name="Jansen J."/>
            <person name="Van den Hoogen J."/>
            <person name="Gungor B."/>
            <person name="Hartog M."/>
            <person name="Hontelez J."/>
            <person name="Verver J."/>
            <person name="Yang W.-C."/>
            <person name="Schijlen E."/>
            <person name="Repin R."/>
            <person name="Schilthuizen M."/>
            <person name="Schranz E."/>
            <person name="Heidstra R."/>
            <person name="Miyata K."/>
            <person name="Fedorova E."/>
            <person name="Kohlen W."/>
            <person name="Bisseling T."/>
            <person name="Smit S."/>
            <person name="Geurts R."/>
        </authorList>
    </citation>
    <scope>NUCLEOTIDE SEQUENCE [LARGE SCALE GENOMIC DNA]</scope>
    <source>
        <strain evidence="3">cv. WU1-14</strain>
    </source>
</reference>
<name>A0A2P5B7M6_PARAD</name>
<accession>A0A2P5B7M6</accession>
<dbReference type="EMBL" id="JXTB01000343">
    <property type="protein sequence ID" value="PON44797.1"/>
    <property type="molecule type" value="Genomic_DNA"/>
</dbReference>
<evidence type="ECO:0000313" key="3">
    <source>
        <dbReference type="Proteomes" id="UP000237105"/>
    </source>
</evidence>
<proteinExistence type="predicted"/>
<keyword evidence="3" id="KW-1185">Reference proteome</keyword>
<organism evidence="2 3">
    <name type="scientific">Parasponia andersonii</name>
    <name type="common">Sponia andersonii</name>
    <dbReference type="NCBI Taxonomy" id="3476"/>
    <lineage>
        <taxon>Eukaryota</taxon>
        <taxon>Viridiplantae</taxon>
        <taxon>Streptophyta</taxon>
        <taxon>Embryophyta</taxon>
        <taxon>Tracheophyta</taxon>
        <taxon>Spermatophyta</taxon>
        <taxon>Magnoliopsida</taxon>
        <taxon>eudicotyledons</taxon>
        <taxon>Gunneridae</taxon>
        <taxon>Pentapetalae</taxon>
        <taxon>rosids</taxon>
        <taxon>fabids</taxon>
        <taxon>Rosales</taxon>
        <taxon>Cannabaceae</taxon>
        <taxon>Parasponia</taxon>
    </lineage>
</organism>
<protein>
    <submittedName>
        <fullName evidence="2">Uncharacterized protein</fullName>
    </submittedName>
</protein>
<sequence>MASGSPAILIGSVICDFVLSPRDFKCSFYCHKFSVQKMSENRNKLCILFTTEDENRGLSTNVDVDETASTKTNDISEKIIETEVTINDKKQGKRKRKRELYKQKRRDE</sequence>
<evidence type="ECO:0000313" key="2">
    <source>
        <dbReference type="EMBL" id="PON44797.1"/>
    </source>
</evidence>
<dbReference type="Proteomes" id="UP000237105">
    <property type="component" value="Unassembled WGS sequence"/>
</dbReference>
<dbReference type="AlphaFoldDB" id="A0A2P5B7M6"/>
<evidence type="ECO:0000256" key="1">
    <source>
        <dbReference type="SAM" id="MobiDB-lite"/>
    </source>
</evidence>
<comment type="caution">
    <text evidence="2">The sequence shown here is derived from an EMBL/GenBank/DDBJ whole genome shotgun (WGS) entry which is preliminary data.</text>
</comment>
<feature type="region of interest" description="Disordered" evidence="1">
    <location>
        <begin position="88"/>
        <end position="108"/>
    </location>
</feature>
<gene>
    <name evidence="2" type="ORF">PanWU01x14_263870</name>
</gene>
<dbReference type="OrthoDB" id="10436588at2759"/>